<feature type="transmembrane region" description="Helical" evidence="1">
    <location>
        <begin position="267"/>
        <end position="284"/>
    </location>
</feature>
<feature type="transmembrane region" description="Helical" evidence="1">
    <location>
        <begin position="67"/>
        <end position="84"/>
    </location>
</feature>
<dbReference type="EMBL" id="CP001719">
    <property type="protein sequence ID" value="ADC46393.1"/>
    <property type="molecule type" value="Genomic_DNA"/>
</dbReference>
<dbReference type="PATRIC" id="fig|634498.28.peg.544"/>
<evidence type="ECO:0000313" key="2">
    <source>
        <dbReference type="EMBL" id="ADC46393.1"/>
    </source>
</evidence>
<gene>
    <name evidence="2" type="ordered locus">mru_0542</name>
</gene>
<keyword evidence="1" id="KW-0812">Transmembrane</keyword>
<keyword evidence="1" id="KW-0472">Membrane</keyword>
<feature type="transmembrane region" description="Helical" evidence="1">
    <location>
        <begin position="96"/>
        <end position="115"/>
    </location>
</feature>
<feature type="transmembrane region" description="Helical" evidence="1">
    <location>
        <begin position="423"/>
        <end position="441"/>
    </location>
</feature>
<proteinExistence type="predicted"/>
<dbReference type="KEGG" id="mru:mru_0542"/>
<dbReference type="NCBIfam" id="TIGR04370">
    <property type="entry name" value="glyco_rpt_poly"/>
    <property type="match status" value="1"/>
</dbReference>
<feature type="transmembrane region" description="Helical" evidence="1">
    <location>
        <begin position="189"/>
        <end position="209"/>
    </location>
</feature>
<dbReference type="eggNOG" id="arCOG03206">
    <property type="taxonomic scope" value="Archaea"/>
</dbReference>
<protein>
    <recommendedName>
        <fullName evidence="4">Oligosaccharide repeat unit polymerase</fullName>
    </recommendedName>
</protein>
<sequence>MSLIYSITSTITRNIEKILRESLLFTIIFNILEFIENQWVNSYFKGLYPSERFLSIVNKSKILKEEIFSPLIVLVTFTLFILLATDPVPRDLQTTIIIAFLSFFIGAIIFPRFILNNQLNQLNDETNTDNKESKTDKSKQIPLFNSYDVYSIGFCLSLIGIVFLFLSIASVGGLPILKSSLRYSLKPAFTMPVFLIIPGIGLMASHYLNQYKNNEISRSQTRFRFLVLTAIGIGTVLTLQYRTPIIAILLMMIIIGYYGKILSVWEVILGALLGVCAIIGIGYLRSLNELAISSNTNIFSTLNSRANFTMHVLNLLNYISGNFGLMHGKMIASAMPGSDLGPRMMVGKLIAWRTEVTVTPTLLGQMLVDFGKLGVAVEMCLLGFLLGTGYKIVKITENSFYIALYGLILTYSIVGVETGILDIQILAYFFISAFIYFAVILKDKGIRIY</sequence>
<dbReference type="Pfam" id="PF01901">
    <property type="entry name" value="O_anti_polymase"/>
    <property type="match status" value="1"/>
</dbReference>
<keyword evidence="3" id="KW-1185">Reference proteome</keyword>
<reference evidence="2 3" key="1">
    <citation type="journal article" date="2010" name="PLoS ONE">
        <title>The genome sequence of the rumen methanogen Methanobrevibacter ruminantium reveals new possibilities for controlling ruminant methane emissions.</title>
        <authorList>
            <person name="Leahy S.C."/>
            <person name="Kelly W.J."/>
            <person name="Altermann E."/>
            <person name="Ronimus R.S."/>
            <person name="Yeoman C.J."/>
            <person name="Pacheco D.M."/>
            <person name="Li D."/>
            <person name="Kong Z."/>
            <person name="McTavish S."/>
            <person name="Sang C."/>
            <person name="Lambie S.C."/>
            <person name="Janssen P.H."/>
            <person name="Dey D."/>
            <person name="Attwood G.T."/>
        </authorList>
    </citation>
    <scope>NUCLEOTIDE SEQUENCE [LARGE SCALE GENOMIC DNA]</scope>
    <source>
        <strain evidence="3">ATCC 35063 / DSM 1093 / JCM 13430 / OCM 146 / M1</strain>
    </source>
</reference>
<feature type="transmembrane region" description="Helical" evidence="1">
    <location>
        <begin position="400"/>
        <end position="417"/>
    </location>
</feature>
<organism evidence="2 3">
    <name type="scientific">Methanobrevibacter ruminantium (strain ATCC 35063 / DSM 1093 / JCM 13430 / OCM 146 / M1)</name>
    <name type="common">Methanobacterium ruminantium</name>
    <dbReference type="NCBI Taxonomy" id="634498"/>
    <lineage>
        <taxon>Archaea</taxon>
        <taxon>Methanobacteriati</taxon>
        <taxon>Methanobacteriota</taxon>
        <taxon>Methanomada group</taxon>
        <taxon>Methanobacteria</taxon>
        <taxon>Methanobacteriales</taxon>
        <taxon>Methanobacteriaceae</taxon>
        <taxon>Methanobrevibacter</taxon>
    </lineage>
</organism>
<dbReference type="InterPro" id="IPR002760">
    <property type="entry name" value="O_anti_polymase"/>
</dbReference>
<evidence type="ECO:0000313" key="3">
    <source>
        <dbReference type="Proteomes" id="UP000008680"/>
    </source>
</evidence>
<dbReference type="Proteomes" id="UP000008680">
    <property type="component" value="Chromosome"/>
</dbReference>
<dbReference type="RefSeq" id="WP_012955344.1">
    <property type="nucleotide sequence ID" value="NC_013790.1"/>
</dbReference>
<dbReference type="AlphaFoldDB" id="D3E1B0"/>
<evidence type="ECO:0008006" key="4">
    <source>
        <dbReference type="Google" id="ProtNLM"/>
    </source>
</evidence>
<dbReference type="GeneID" id="8770183"/>
<feature type="transmembrane region" description="Helical" evidence="1">
    <location>
        <begin position="147"/>
        <end position="169"/>
    </location>
</feature>
<name>D3E1B0_METRM</name>
<accession>D3E1B0</accession>
<dbReference type="OrthoDB" id="82276at2157"/>
<dbReference type="HOGENOM" id="CLU_640318_0_0_2"/>
<keyword evidence="1" id="KW-1133">Transmembrane helix</keyword>
<evidence type="ECO:0000256" key="1">
    <source>
        <dbReference type="SAM" id="Phobius"/>
    </source>
</evidence>